<dbReference type="EMBL" id="JABAIL010000002">
    <property type="protein sequence ID" value="NLR90649.1"/>
    <property type="molecule type" value="Genomic_DNA"/>
</dbReference>
<dbReference type="RefSeq" id="WP_168881373.1">
    <property type="nucleotide sequence ID" value="NZ_JABAIL010000002.1"/>
</dbReference>
<accession>A0A7X8XUW1</accession>
<feature type="transmembrane region" description="Helical" evidence="1">
    <location>
        <begin position="219"/>
        <end position="239"/>
    </location>
</feature>
<dbReference type="Pfam" id="PF12412">
    <property type="entry name" value="DUF3667"/>
    <property type="match status" value="1"/>
</dbReference>
<feature type="transmembrane region" description="Helical" evidence="1">
    <location>
        <begin position="82"/>
        <end position="99"/>
    </location>
</feature>
<comment type="caution">
    <text evidence="2">The sequence shown here is derived from an EMBL/GenBank/DDBJ whole genome shotgun (WGS) entry which is preliminary data.</text>
</comment>
<dbReference type="InterPro" id="IPR022134">
    <property type="entry name" value="DUF3667"/>
</dbReference>
<feature type="transmembrane region" description="Helical" evidence="1">
    <location>
        <begin position="279"/>
        <end position="299"/>
    </location>
</feature>
<feature type="transmembrane region" description="Helical" evidence="1">
    <location>
        <begin position="311"/>
        <end position="339"/>
    </location>
</feature>
<keyword evidence="1" id="KW-0812">Transmembrane</keyword>
<name>A0A7X8XUW1_9BACT</name>
<dbReference type="AlphaFoldDB" id="A0A7X8XUW1"/>
<gene>
    <name evidence="2" type="ORF">HGP29_05495</name>
</gene>
<proteinExistence type="predicted"/>
<evidence type="ECO:0000313" key="2">
    <source>
        <dbReference type="EMBL" id="NLR90649.1"/>
    </source>
</evidence>
<dbReference type="Proteomes" id="UP000585050">
    <property type="component" value="Unassembled WGS sequence"/>
</dbReference>
<feature type="transmembrane region" description="Helical" evidence="1">
    <location>
        <begin position="251"/>
        <end position="273"/>
    </location>
</feature>
<protein>
    <submittedName>
        <fullName evidence="2">DUF3667 domain-containing protein</fullName>
    </submittedName>
</protein>
<keyword evidence="1" id="KW-0472">Membrane</keyword>
<keyword evidence="1" id="KW-1133">Transmembrane helix</keyword>
<organism evidence="2 3">
    <name type="scientific">Flammeovirga agarivorans</name>
    <dbReference type="NCBI Taxonomy" id="2726742"/>
    <lineage>
        <taxon>Bacteria</taxon>
        <taxon>Pseudomonadati</taxon>
        <taxon>Bacteroidota</taxon>
        <taxon>Cytophagia</taxon>
        <taxon>Cytophagales</taxon>
        <taxon>Flammeovirgaceae</taxon>
        <taxon>Flammeovirga</taxon>
    </lineage>
</organism>
<sequence>MLNCKNCNTPINEDDQFCHKCGQNTKNYNINFRILLEDFLEEAFGYDSRIKHTILPFLTNPSYLSKEFLSGKRVTYVLPLRLYLFCSLLFIFTFNNLLIDKHGFKIDFKELLAKTGDTVKEQFKTETNDSYKDYYDIDSTEYAKEYINVNVDNDSLSDQLTKELNLIFDAIRERETLEESFIQDTLHVHDWYKVKLIKQAKYIYEDNAVLFLQTVLSNISIAIMLLVPIFALYLKVLYVRKKKVQNRYIQHFIFSIHLHAFALFIFTLCIILGQIHFASINVLITPLLIYWMIISTLMFRKFYKQSWKKTLLKVFVAINIHCFVIALVASLEIFISLYIF</sequence>
<evidence type="ECO:0000313" key="3">
    <source>
        <dbReference type="Proteomes" id="UP000585050"/>
    </source>
</evidence>
<reference evidence="2 3" key="1">
    <citation type="submission" date="2020-04" db="EMBL/GenBank/DDBJ databases">
        <title>Flammeovirga sp. SR4, a novel species isolated from seawater.</title>
        <authorList>
            <person name="Wang X."/>
        </authorList>
    </citation>
    <scope>NUCLEOTIDE SEQUENCE [LARGE SCALE GENOMIC DNA]</scope>
    <source>
        <strain evidence="2 3">SR4</strain>
    </source>
</reference>
<evidence type="ECO:0000256" key="1">
    <source>
        <dbReference type="SAM" id="Phobius"/>
    </source>
</evidence>
<keyword evidence="3" id="KW-1185">Reference proteome</keyword>